<dbReference type="PANTHER" id="PTHR24148:SF64">
    <property type="entry name" value="HETEROKARYON INCOMPATIBILITY DOMAIN-CONTAINING PROTEIN"/>
    <property type="match status" value="1"/>
</dbReference>
<feature type="domain" description="Heterokaryon incompatibility" evidence="1">
    <location>
        <begin position="33"/>
        <end position="166"/>
    </location>
</feature>
<sequence>ATSIRLFTIELGIGEDPLRCRLKHAVLISCEAYEAISYVWGEPVYSYSLICNDQILMITPSLRDVLLRVRRTHVSRTIWADGACINQEDLNERGHQVNLMSDVYRKETRVLIHLGPADENIVSKALELIHGINNKHEMPAPSSDDWIPLLEFGSCQWFRRLWVVQECVLAQEAIV</sequence>
<reference evidence="3" key="1">
    <citation type="journal article" date="2020" name="Stud. Mycol.">
        <title>101 Dothideomycetes genomes: A test case for predicting lifestyles and emergence of pathogens.</title>
        <authorList>
            <person name="Haridas S."/>
            <person name="Albert R."/>
            <person name="Binder M."/>
            <person name="Bloem J."/>
            <person name="LaButti K."/>
            <person name="Salamov A."/>
            <person name="Andreopoulos B."/>
            <person name="Baker S."/>
            <person name="Barry K."/>
            <person name="Bills G."/>
            <person name="Bluhm B."/>
            <person name="Cannon C."/>
            <person name="Castanera R."/>
            <person name="Culley D."/>
            <person name="Daum C."/>
            <person name="Ezra D."/>
            <person name="Gonzalez J."/>
            <person name="Henrissat B."/>
            <person name="Kuo A."/>
            <person name="Liang C."/>
            <person name="Lipzen A."/>
            <person name="Lutzoni F."/>
            <person name="Magnuson J."/>
            <person name="Mondo S."/>
            <person name="Nolan M."/>
            <person name="Ohm R."/>
            <person name="Pangilinan J."/>
            <person name="Park H.-J."/>
            <person name="Ramirez L."/>
            <person name="Alfaro M."/>
            <person name="Sun H."/>
            <person name="Tritt A."/>
            <person name="Yoshinaga Y."/>
            <person name="Zwiers L.-H."/>
            <person name="Turgeon B."/>
            <person name="Goodwin S."/>
            <person name="Spatafora J."/>
            <person name="Crous P."/>
            <person name="Grigoriev I."/>
        </authorList>
    </citation>
    <scope>NUCLEOTIDE SEQUENCE [LARGE SCALE GENOMIC DNA]</scope>
    <source>
        <strain evidence="3">CBS 304.66</strain>
    </source>
</reference>
<proteinExistence type="predicted"/>
<evidence type="ECO:0000259" key="1">
    <source>
        <dbReference type="Pfam" id="PF06985"/>
    </source>
</evidence>
<feature type="non-terminal residue" evidence="2">
    <location>
        <position position="175"/>
    </location>
</feature>
<dbReference type="EMBL" id="ML986671">
    <property type="protein sequence ID" value="KAF2260852.1"/>
    <property type="molecule type" value="Genomic_DNA"/>
</dbReference>
<dbReference type="Pfam" id="PF06985">
    <property type="entry name" value="HET"/>
    <property type="match status" value="1"/>
</dbReference>
<comment type="caution">
    <text evidence="2">The sequence shown here is derived from an EMBL/GenBank/DDBJ whole genome shotgun (WGS) entry which is preliminary data.</text>
</comment>
<feature type="non-terminal residue" evidence="2">
    <location>
        <position position="1"/>
    </location>
</feature>
<keyword evidence="3" id="KW-1185">Reference proteome</keyword>
<dbReference type="InterPro" id="IPR052895">
    <property type="entry name" value="HetReg/Transcr_Mod"/>
</dbReference>
<dbReference type="InterPro" id="IPR010730">
    <property type="entry name" value="HET"/>
</dbReference>
<evidence type="ECO:0000313" key="3">
    <source>
        <dbReference type="Proteomes" id="UP000800093"/>
    </source>
</evidence>
<accession>A0A9P4K3X9</accession>
<organism evidence="2 3">
    <name type="scientific">Lojkania enalia</name>
    <dbReference type="NCBI Taxonomy" id="147567"/>
    <lineage>
        <taxon>Eukaryota</taxon>
        <taxon>Fungi</taxon>
        <taxon>Dikarya</taxon>
        <taxon>Ascomycota</taxon>
        <taxon>Pezizomycotina</taxon>
        <taxon>Dothideomycetes</taxon>
        <taxon>Pleosporomycetidae</taxon>
        <taxon>Pleosporales</taxon>
        <taxon>Pleosporales incertae sedis</taxon>
        <taxon>Lojkania</taxon>
    </lineage>
</organism>
<gene>
    <name evidence="2" type="ORF">CC78DRAFT_447525</name>
</gene>
<evidence type="ECO:0000313" key="2">
    <source>
        <dbReference type="EMBL" id="KAF2260852.1"/>
    </source>
</evidence>
<dbReference type="Proteomes" id="UP000800093">
    <property type="component" value="Unassembled WGS sequence"/>
</dbReference>
<dbReference type="AlphaFoldDB" id="A0A9P4K3X9"/>
<dbReference type="PANTHER" id="PTHR24148">
    <property type="entry name" value="ANKYRIN REPEAT DOMAIN-CONTAINING PROTEIN 39 HOMOLOG-RELATED"/>
    <property type="match status" value="1"/>
</dbReference>
<name>A0A9P4K3X9_9PLEO</name>
<dbReference type="OrthoDB" id="2157530at2759"/>
<protein>
    <recommendedName>
        <fullName evidence="1">Heterokaryon incompatibility domain-containing protein</fullName>
    </recommendedName>
</protein>